<sequence length="318" mass="34887">MPAGRPPLSCGRVKTILATAVLLAASIAATAAPAQAAVSDYDLALHWAPVHHQDTDSSDHDADYLSTVDFDGDWNGLNNWENQPTLSRLTGAAYYSVTETQTHWFLVYSFFHPRDWDDQPDPFGITTHENDLEGALFVVRKDSGFGRLEAAVTVAHSDFYSYVPAGSTYRNGSETIDGTLLLSSGRPTTRQEAKGHGVYRWDGNDFPGGDGVVYYPAATGEVPSGGNDRDVKYRLVDTFAANGMWARRNNSETYASFGTFRGDNGKDNAANAPWGWDDQNDGAFYRGYLATHPAELVDSYFSNKGTFSLTYVRNAYRA</sequence>
<organism evidence="2 3">
    <name type="scientific">Lentzea guizhouensis</name>
    <dbReference type="NCBI Taxonomy" id="1586287"/>
    <lineage>
        <taxon>Bacteria</taxon>
        <taxon>Bacillati</taxon>
        <taxon>Actinomycetota</taxon>
        <taxon>Actinomycetes</taxon>
        <taxon>Pseudonocardiales</taxon>
        <taxon>Pseudonocardiaceae</taxon>
        <taxon>Lentzea</taxon>
    </lineage>
</organism>
<feature type="chain" id="PRO_5008538774" evidence="1">
    <location>
        <begin position="37"/>
        <end position="318"/>
    </location>
</feature>
<accession>A0A1B2HZ54</accession>
<proteinExistence type="predicted"/>
<keyword evidence="1" id="KW-0732">Signal</keyword>
<evidence type="ECO:0000313" key="2">
    <source>
        <dbReference type="EMBL" id="ANZ43030.1"/>
    </source>
</evidence>
<reference evidence="2 3" key="1">
    <citation type="submission" date="2016-07" db="EMBL/GenBank/DDBJ databases">
        <title>Complete genome sequence of the Lentzea guizhouensis DHS C013.</title>
        <authorList>
            <person name="Cao C."/>
        </authorList>
    </citation>
    <scope>NUCLEOTIDE SEQUENCE [LARGE SCALE GENOMIC DNA]</scope>
    <source>
        <strain evidence="2 3">DHS C013</strain>
    </source>
</reference>
<gene>
    <name evidence="2" type="ORF">BBK82_26045</name>
</gene>
<dbReference type="KEGG" id="led:BBK82_26045"/>
<protein>
    <submittedName>
        <fullName evidence="2">Uncharacterized protein</fullName>
    </submittedName>
</protein>
<keyword evidence="3" id="KW-1185">Reference proteome</keyword>
<name>A0A1B2HZ54_9PSEU</name>
<dbReference type="EMBL" id="CP016793">
    <property type="protein sequence ID" value="ANZ43030.1"/>
    <property type="molecule type" value="Genomic_DNA"/>
</dbReference>
<dbReference type="AlphaFoldDB" id="A0A1B2HZ54"/>
<dbReference type="STRING" id="1586287.BBK82_26045"/>
<feature type="signal peptide" evidence="1">
    <location>
        <begin position="1"/>
        <end position="36"/>
    </location>
</feature>
<evidence type="ECO:0000256" key="1">
    <source>
        <dbReference type="SAM" id="SignalP"/>
    </source>
</evidence>
<dbReference type="Proteomes" id="UP000093053">
    <property type="component" value="Chromosome"/>
</dbReference>
<evidence type="ECO:0000313" key="3">
    <source>
        <dbReference type="Proteomes" id="UP000093053"/>
    </source>
</evidence>